<dbReference type="Proteomes" id="UP001501310">
    <property type="component" value="Unassembled WGS sequence"/>
</dbReference>
<keyword evidence="2" id="KW-1185">Reference proteome</keyword>
<proteinExistence type="predicted"/>
<reference evidence="2" key="1">
    <citation type="journal article" date="2019" name="Int. J. Syst. Evol. Microbiol.">
        <title>The Global Catalogue of Microorganisms (GCM) 10K type strain sequencing project: providing services to taxonomists for standard genome sequencing and annotation.</title>
        <authorList>
            <consortium name="The Broad Institute Genomics Platform"/>
            <consortium name="The Broad Institute Genome Sequencing Center for Infectious Disease"/>
            <person name="Wu L."/>
            <person name="Ma J."/>
        </authorList>
    </citation>
    <scope>NUCLEOTIDE SEQUENCE [LARGE SCALE GENOMIC DNA]</scope>
    <source>
        <strain evidence="2">JCM 16603</strain>
    </source>
</reference>
<name>A0ABP7SD82_9SPHN</name>
<protein>
    <submittedName>
        <fullName evidence="1">Uncharacterized protein</fullName>
    </submittedName>
</protein>
<dbReference type="EMBL" id="BAAAZD010000002">
    <property type="protein sequence ID" value="GAA4010248.1"/>
    <property type="molecule type" value="Genomic_DNA"/>
</dbReference>
<comment type="caution">
    <text evidence="1">The sequence shown here is derived from an EMBL/GenBank/DDBJ whole genome shotgun (WGS) entry which is preliminary data.</text>
</comment>
<accession>A0ABP7SD82</accession>
<organism evidence="1 2">
    <name type="scientific">Sphingomonas humi</name>
    <dbReference type="NCBI Taxonomy" id="335630"/>
    <lineage>
        <taxon>Bacteria</taxon>
        <taxon>Pseudomonadati</taxon>
        <taxon>Pseudomonadota</taxon>
        <taxon>Alphaproteobacteria</taxon>
        <taxon>Sphingomonadales</taxon>
        <taxon>Sphingomonadaceae</taxon>
        <taxon>Sphingomonas</taxon>
    </lineage>
</organism>
<gene>
    <name evidence="1" type="ORF">GCM10022211_25810</name>
</gene>
<evidence type="ECO:0000313" key="2">
    <source>
        <dbReference type="Proteomes" id="UP001501310"/>
    </source>
</evidence>
<sequence>MVTVVDEIVARAGEQVVDAQYLVPAFEEDADEVGAEETRAPGDENPAAGGIAALHLLCRSLALQRKLAIVDPSFALPLSRRLDARGLKAG</sequence>
<evidence type="ECO:0000313" key="1">
    <source>
        <dbReference type="EMBL" id="GAA4010248.1"/>
    </source>
</evidence>